<dbReference type="PRINTS" id="PR00111">
    <property type="entry name" value="ABHYDROLASE"/>
</dbReference>
<protein>
    <submittedName>
        <fullName evidence="2">Alpha/beta fold hydrolase</fullName>
    </submittedName>
</protein>
<gene>
    <name evidence="2" type="ORF">GM655_19090</name>
</gene>
<dbReference type="SUPFAM" id="SSF53474">
    <property type="entry name" value="alpha/beta-Hydrolases"/>
    <property type="match status" value="1"/>
</dbReference>
<accession>A0ABW9STI0</accession>
<dbReference type="Gene3D" id="3.40.50.1820">
    <property type="entry name" value="alpha/beta hydrolase"/>
    <property type="match status" value="1"/>
</dbReference>
<dbReference type="InterPro" id="IPR050266">
    <property type="entry name" value="AB_hydrolase_sf"/>
</dbReference>
<proteinExistence type="predicted"/>
<dbReference type="InterPro" id="IPR000073">
    <property type="entry name" value="AB_hydrolase_1"/>
</dbReference>
<organism evidence="2 3">
    <name type="scientific">Pseudoduganella danionis</name>
    <dbReference type="NCBI Taxonomy" id="1890295"/>
    <lineage>
        <taxon>Bacteria</taxon>
        <taxon>Pseudomonadati</taxon>
        <taxon>Pseudomonadota</taxon>
        <taxon>Betaproteobacteria</taxon>
        <taxon>Burkholderiales</taxon>
        <taxon>Oxalobacteraceae</taxon>
        <taxon>Telluria group</taxon>
        <taxon>Pseudoduganella</taxon>
    </lineage>
</organism>
<dbReference type="Proteomes" id="UP000735592">
    <property type="component" value="Unassembled WGS sequence"/>
</dbReference>
<dbReference type="InterPro" id="IPR029058">
    <property type="entry name" value="AB_hydrolase_fold"/>
</dbReference>
<evidence type="ECO:0000313" key="3">
    <source>
        <dbReference type="Proteomes" id="UP000735592"/>
    </source>
</evidence>
<comment type="caution">
    <text evidence="2">The sequence shown here is derived from an EMBL/GenBank/DDBJ whole genome shotgun (WGS) entry which is preliminary data.</text>
</comment>
<evidence type="ECO:0000259" key="1">
    <source>
        <dbReference type="Pfam" id="PF00561"/>
    </source>
</evidence>
<feature type="domain" description="AB hydrolase-1" evidence="1">
    <location>
        <begin position="69"/>
        <end position="299"/>
    </location>
</feature>
<keyword evidence="2" id="KW-0378">Hydrolase</keyword>
<reference evidence="2 3" key="1">
    <citation type="submission" date="2019-11" db="EMBL/GenBank/DDBJ databases">
        <title>Type strains purchased from KCTC, JCM and DSMZ.</title>
        <authorList>
            <person name="Lu H."/>
        </authorList>
    </citation>
    <scope>NUCLEOTIDE SEQUENCE [LARGE SCALE GENOMIC DNA]</scope>
    <source>
        <strain evidence="2 3">DSM 103461</strain>
    </source>
</reference>
<name>A0ABW9STI0_9BURK</name>
<keyword evidence="3" id="KW-1185">Reference proteome</keyword>
<sequence length="327" mass="35434">MSVTSLSLAVLLCVLALLLILLLLLLAAERIAPLPMARAAMALERARCGLRRHGAHEHMPFLHGGAGEVLVLVHGFGADKDNFTRIAPYLTPHYRVLLPDLPGFGEAGRDPQGHYSIADQVEHLRAFLERHAGPGPVHLGGNSMGGFIVAQFAARYPERVASLWLLDAAGTAAAQDSQALRGYRDSGALPLLVRAEADFSEMLAYSRHRRFFLPYAVRTALARRAAADFGLHEKIMQQVAASPLLEQQYSTLATPALIVWGERDRILHPAGAAALAALYTDHHSIMMADIGHLPMLEAPRQCAADYRAFRQQLAQRGAAAARLTASA</sequence>
<dbReference type="Pfam" id="PF00561">
    <property type="entry name" value="Abhydrolase_1"/>
    <property type="match status" value="1"/>
</dbReference>
<dbReference type="PANTHER" id="PTHR43798:SF33">
    <property type="entry name" value="HYDROLASE, PUTATIVE (AFU_ORTHOLOGUE AFUA_2G14860)-RELATED"/>
    <property type="match status" value="1"/>
</dbReference>
<evidence type="ECO:0000313" key="2">
    <source>
        <dbReference type="EMBL" id="MTW34911.1"/>
    </source>
</evidence>
<dbReference type="EMBL" id="WNKW01000006">
    <property type="protein sequence ID" value="MTW34911.1"/>
    <property type="molecule type" value="Genomic_DNA"/>
</dbReference>
<dbReference type="RefSeq" id="WP_155436252.1">
    <property type="nucleotide sequence ID" value="NZ_JBHLXK010000002.1"/>
</dbReference>
<dbReference type="PANTHER" id="PTHR43798">
    <property type="entry name" value="MONOACYLGLYCEROL LIPASE"/>
    <property type="match status" value="1"/>
</dbReference>
<dbReference type="GO" id="GO:0016787">
    <property type="term" value="F:hydrolase activity"/>
    <property type="evidence" value="ECO:0007669"/>
    <property type="project" value="UniProtKB-KW"/>
</dbReference>